<name>A0A7S0F964_9DINO</name>
<dbReference type="PANTHER" id="PTHR19865">
    <property type="entry name" value="U3 SMALL NUCLEOLAR RNA INTERACTING PROTEIN 2"/>
    <property type="match status" value="1"/>
</dbReference>
<comment type="subcellular location">
    <subcellularLocation>
        <location evidence="1">Nucleus</location>
    </subcellularLocation>
</comment>
<gene>
    <name evidence="7" type="ORF">PBAH0796_LOCUS2055</name>
</gene>
<feature type="compositionally biased region" description="Basic residues" evidence="6">
    <location>
        <begin position="1"/>
        <end position="23"/>
    </location>
</feature>
<feature type="compositionally biased region" description="Acidic residues" evidence="6">
    <location>
        <begin position="29"/>
        <end position="67"/>
    </location>
</feature>
<evidence type="ECO:0000313" key="7">
    <source>
        <dbReference type="EMBL" id="CAD8346317.1"/>
    </source>
</evidence>
<dbReference type="PROSITE" id="PS00678">
    <property type="entry name" value="WD_REPEATS_1"/>
    <property type="match status" value="1"/>
</dbReference>
<dbReference type="GO" id="GO:0034511">
    <property type="term" value="F:U3 snoRNA binding"/>
    <property type="evidence" value="ECO:0007669"/>
    <property type="project" value="InterPro"/>
</dbReference>
<dbReference type="SMART" id="SM00320">
    <property type="entry name" value="WD40"/>
    <property type="match status" value="6"/>
</dbReference>
<dbReference type="CDD" id="cd00200">
    <property type="entry name" value="WD40"/>
    <property type="match status" value="1"/>
</dbReference>
<dbReference type="PROSITE" id="PS50082">
    <property type="entry name" value="WD_REPEATS_2"/>
    <property type="match status" value="5"/>
</dbReference>
<proteinExistence type="predicted"/>
<dbReference type="PROSITE" id="PS50294">
    <property type="entry name" value="WD_REPEATS_REGION"/>
    <property type="match status" value="1"/>
</dbReference>
<feature type="repeat" description="WD" evidence="5">
    <location>
        <begin position="218"/>
        <end position="259"/>
    </location>
</feature>
<feature type="repeat" description="WD" evidence="5">
    <location>
        <begin position="173"/>
        <end position="205"/>
    </location>
</feature>
<dbReference type="InterPro" id="IPR036322">
    <property type="entry name" value="WD40_repeat_dom_sf"/>
</dbReference>
<evidence type="ECO:0000256" key="2">
    <source>
        <dbReference type="ARBA" id="ARBA00022574"/>
    </source>
</evidence>
<dbReference type="EMBL" id="HBEG01003525">
    <property type="protein sequence ID" value="CAD8346317.1"/>
    <property type="molecule type" value="Transcribed_RNA"/>
</dbReference>
<dbReference type="InterPro" id="IPR039241">
    <property type="entry name" value="Rrp9-like"/>
</dbReference>
<protein>
    <recommendedName>
        <fullName evidence="8">U3 small nucleolar RNA-interacting protein 2</fullName>
    </recommendedName>
</protein>
<evidence type="ECO:0000256" key="3">
    <source>
        <dbReference type="ARBA" id="ARBA00022737"/>
    </source>
</evidence>
<keyword evidence="3" id="KW-0677">Repeat</keyword>
<feature type="repeat" description="WD" evidence="5">
    <location>
        <begin position="300"/>
        <end position="340"/>
    </location>
</feature>
<evidence type="ECO:0000256" key="5">
    <source>
        <dbReference type="PROSITE-ProRule" id="PRU00221"/>
    </source>
</evidence>
<keyword evidence="4" id="KW-0539">Nucleus</keyword>
<evidence type="ECO:0000256" key="1">
    <source>
        <dbReference type="ARBA" id="ARBA00004123"/>
    </source>
</evidence>
<dbReference type="PANTHER" id="PTHR19865:SF0">
    <property type="entry name" value="U3 SMALL NUCLEOLAR RNA-INTERACTING PROTEIN 2"/>
    <property type="match status" value="1"/>
</dbReference>
<dbReference type="GO" id="GO:0032040">
    <property type="term" value="C:small-subunit processome"/>
    <property type="evidence" value="ECO:0007669"/>
    <property type="project" value="TreeGrafter"/>
</dbReference>
<dbReference type="InterPro" id="IPR015943">
    <property type="entry name" value="WD40/YVTN_repeat-like_dom_sf"/>
</dbReference>
<evidence type="ECO:0000256" key="6">
    <source>
        <dbReference type="SAM" id="MobiDB-lite"/>
    </source>
</evidence>
<sequence>MVKRKRAAAGKAGARKKAGKKGARAAEAEAAEAADLPSDDEELPSDGEGEGQDAREDEGGDDEFFETPDEKRVRVAKEYLSGLGAAKAPEEVQQQLARDVAEHARRARVQVEDLALGEPRFLRGHLQVPTCLCLSSDERTLISGGKDCALLRWDVETGKKEVLHAGGKNKFECGGHFGFVMSVCMVEQRSLLISTGYDRLVRLWDPRASPRTACVAALQGHMACATAVVADPDGAQAYSTSLDKSLRVWDLVARRLRDTLFGHVAGATCMDLYNKGRPVSGGMDKTARLWKLDKDTHLMFSKHSYPVDAVAVLDHDSFASGSQDGSVLLWSHASKKPVASTSMGHGRWVTALAAVRRGNVLFGGSTDGGLRAWRVARPGEGEKGGLRLAEAAPTLQMPGCINAIALGRKLLACAVGKEHKLGRWFYDRTQRNGIMFVPLSYHEA</sequence>
<feature type="repeat" description="WD" evidence="5">
    <location>
        <begin position="122"/>
        <end position="163"/>
    </location>
</feature>
<dbReference type="AlphaFoldDB" id="A0A7S0F964"/>
<keyword evidence="2 5" id="KW-0853">WD repeat</keyword>
<dbReference type="Gene3D" id="2.130.10.10">
    <property type="entry name" value="YVTN repeat-like/Quinoprotein amine dehydrogenase"/>
    <property type="match status" value="1"/>
</dbReference>
<dbReference type="InterPro" id="IPR001680">
    <property type="entry name" value="WD40_rpt"/>
</dbReference>
<dbReference type="Pfam" id="PF00400">
    <property type="entry name" value="WD40"/>
    <property type="match status" value="5"/>
</dbReference>
<evidence type="ECO:0000256" key="4">
    <source>
        <dbReference type="ARBA" id="ARBA00023242"/>
    </source>
</evidence>
<dbReference type="InterPro" id="IPR019775">
    <property type="entry name" value="WD40_repeat_CS"/>
</dbReference>
<accession>A0A7S0F964</accession>
<feature type="region of interest" description="Disordered" evidence="6">
    <location>
        <begin position="1"/>
        <end position="68"/>
    </location>
</feature>
<evidence type="ECO:0008006" key="8">
    <source>
        <dbReference type="Google" id="ProtNLM"/>
    </source>
</evidence>
<feature type="repeat" description="WD" evidence="5">
    <location>
        <begin position="342"/>
        <end position="375"/>
    </location>
</feature>
<organism evidence="7">
    <name type="scientific">Pyrodinium bahamense</name>
    <dbReference type="NCBI Taxonomy" id="73915"/>
    <lineage>
        <taxon>Eukaryota</taxon>
        <taxon>Sar</taxon>
        <taxon>Alveolata</taxon>
        <taxon>Dinophyceae</taxon>
        <taxon>Gonyaulacales</taxon>
        <taxon>Pyrocystaceae</taxon>
        <taxon>Pyrodinium</taxon>
    </lineage>
</organism>
<dbReference type="SUPFAM" id="SSF50978">
    <property type="entry name" value="WD40 repeat-like"/>
    <property type="match status" value="1"/>
</dbReference>
<reference evidence="7" key="1">
    <citation type="submission" date="2021-01" db="EMBL/GenBank/DDBJ databases">
        <authorList>
            <person name="Corre E."/>
            <person name="Pelletier E."/>
            <person name="Niang G."/>
            <person name="Scheremetjew M."/>
            <person name="Finn R."/>
            <person name="Kale V."/>
            <person name="Holt S."/>
            <person name="Cochrane G."/>
            <person name="Meng A."/>
            <person name="Brown T."/>
            <person name="Cohen L."/>
        </authorList>
    </citation>
    <scope>NUCLEOTIDE SEQUENCE</scope>
    <source>
        <strain evidence="7">Pbaha01</strain>
    </source>
</reference>